<comment type="caution">
    <text evidence="2">The sequence shown here is derived from an EMBL/GenBank/DDBJ whole genome shotgun (WGS) entry which is preliminary data.</text>
</comment>
<evidence type="ECO:0000313" key="2">
    <source>
        <dbReference type="EMBL" id="MBP2381562.1"/>
    </source>
</evidence>
<dbReference type="SUPFAM" id="SSF53474">
    <property type="entry name" value="alpha/beta-Hydrolases"/>
    <property type="match status" value="1"/>
</dbReference>
<protein>
    <submittedName>
        <fullName evidence="2">Pimeloyl-ACP methyl ester carboxylesterase</fullName>
    </submittedName>
</protein>
<dbReference type="PANTHER" id="PTHR43798">
    <property type="entry name" value="MONOACYLGLYCEROL LIPASE"/>
    <property type="match status" value="1"/>
</dbReference>
<gene>
    <name evidence="2" type="ORF">JOF43_001519</name>
</gene>
<dbReference type="EMBL" id="JAGIOD010000001">
    <property type="protein sequence ID" value="MBP2381562.1"/>
    <property type="molecule type" value="Genomic_DNA"/>
</dbReference>
<keyword evidence="3" id="KW-1185">Reference proteome</keyword>
<dbReference type="Pfam" id="PF12697">
    <property type="entry name" value="Abhydrolase_6"/>
    <property type="match status" value="1"/>
</dbReference>
<dbReference type="Proteomes" id="UP001519290">
    <property type="component" value="Unassembled WGS sequence"/>
</dbReference>
<proteinExistence type="predicted"/>
<dbReference type="Gene3D" id="3.40.50.1820">
    <property type="entry name" value="alpha/beta hydrolase"/>
    <property type="match status" value="1"/>
</dbReference>
<sequence length="264" mass="28995">MYLLDQGTGPAVVLVPGLGCDHTMYRPQLEMLEGMRCLAVDLRGTGRSPGLQGVPEHDVLALQAADIAAALRERDVDSAHLVGISYGGAVVQQFLIRYPELARSAVICDSLCDTGARTLGERLQFWPARAQPAMLRAIPRRALARATRAAYPRWPEAGEAMAQVFLTAYLDDLVTQRRVVNRIHFEQKLHECETPTLCLAGDHSKLAKSMMVRTHDALAHSEFHLIPNSFDPSSLCNPAAFTAHLQRWVQAREAGLPLGQPLMA</sequence>
<accession>A0ABS4WZC2</accession>
<name>A0ABS4WZC2_9MICO</name>
<dbReference type="InterPro" id="IPR000073">
    <property type="entry name" value="AB_hydrolase_1"/>
</dbReference>
<reference evidence="2 3" key="1">
    <citation type="submission" date="2021-03" db="EMBL/GenBank/DDBJ databases">
        <title>Sequencing the genomes of 1000 actinobacteria strains.</title>
        <authorList>
            <person name="Klenk H.-P."/>
        </authorList>
    </citation>
    <scope>NUCLEOTIDE SEQUENCE [LARGE SCALE GENOMIC DNA]</scope>
    <source>
        <strain evidence="2 3">DSM 14566</strain>
    </source>
</reference>
<dbReference type="PRINTS" id="PR00111">
    <property type="entry name" value="ABHYDROLASE"/>
</dbReference>
<evidence type="ECO:0000259" key="1">
    <source>
        <dbReference type="Pfam" id="PF12697"/>
    </source>
</evidence>
<dbReference type="InterPro" id="IPR050266">
    <property type="entry name" value="AB_hydrolase_sf"/>
</dbReference>
<organism evidence="2 3">
    <name type="scientific">Brachybacterium sacelli</name>
    <dbReference type="NCBI Taxonomy" id="173364"/>
    <lineage>
        <taxon>Bacteria</taxon>
        <taxon>Bacillati</taxon>
        <taxon>Actinomycetota</taxon>
        <taxon>Actinomycetes</taxon>
        <taxon>Micrococcales</taxon>
        <taxon>Dermabacteraceae</taxon>
        <taxon>Brachybacterium</taxon>
    </lineage>
</organism>
<evidence type="ECO:0000313" key="3">
    <source>
        <dbReference type="Proteomes" id="UP001519290"/>
    </source>
</evidence>
<dbReference type="RefSeq" id="WP_209900817.1">
    <property type="nucleotide sequence ID" value="NZ_BAAAJW010000002.1"/>
</dbReference>
<feature type="domain" description="AB hydrolase-1" evidence="1">
    <location>
        <begin position="12"/>
        <end position="227"/>
    </location>
</feature>
<dbReference type="InterPro" id="IPR029058">
    <property type="entry name" value="AB_hydrolase_fold"/>
</dbReference>